<evidence type="ECO:0000256" key="4">
    <source>
        <dbReference type="ARBA" id="ARBA00022840"/>
    </source>
</evidence>
<dbReference type="Gene3D" id="1.10.510.10">
    <property type="entry name" value="Transferase(Phosphotransferase) domain 1"/>
    <property type="match status" value="1"/>
</dbReference>
<keyword evidence="2" id="KW-0547">Nucleotide-binding</keyword>
<dbReference type="InterPro" id="IPR011009">
    <property type="entry name" value="Kinase-like_dom_sf"/>
</dbReference>
<dbReference type="PROSITE" id="PS50011">
    <property type="entry name" value="PROTEIN_KINASE_DOM"/>
    <property type="match status" value="1"/>
</dbReference>
<dbReference type="GO" id="GO:0004674">
    <property type="term" value="F:protein serine/threonine kinase activity"/>
    <property type="evidence" value="ECO:0007669"/>
    <property type="project" value="InterPro"/>
</dbReference>
<comment type="caution">
    <text evidence="7">The sequence shown here is derived from an EMBL/GenBank/DDBJ whole genome shotgun (WGS) entry which is preliminary data.</text>
</comment>
<dbReference type="Pfam" id="PF00069">
    <property type="entry name" value="Pkinase"/>
    <property type="match status" value="1"/>
</dbReference>
<gene>
    <name evidence="7" type="ORF">EZS28_014207</name>
</gene>
<evidence type="ECO:0000256" key="1">
    <source>
        <dbReference type="ARBA" id="ARBA00022679"/>
    </source>
</evidence>
<dbReference type="GO" id="GO:0005776">
    <property type="term" value="C:autophagosome"/>
    <property type="evidence" value="ECO:0007669"/>
    <property type="project" value="TreeGrafter"/>
</dbReference>
<keyword evidence="3 7" id="KW-0418">Kinase</keyword>
<evidence type="ECO:0000313" key="7">
    <source>
        <dbReference type="EMBL" id="KAA6390266.1"/>
    </source>
</evidence>
<dbReference type="GO" id="GO:0005829">
    <property type="term" value="C:cytosol"/>
    <property type="evidence" value="ECO:0007669"/>
    <property type="project" value="TreeGrafter"/>
</dbReference>
<dbReference type="Proteomes" id="UP000324800">
    <property type="component" value="Unassembled WGS sequence"/>
</dbReference>
<evidence type="ECO:0000256" key="5">
    <source>
        <dbReference type="SAM" id="Coils"/>
    </source>
</evidence>
<reference evidence="7 8" key="1">
    <citation type="submission" date="2019-03" db="EMBL/GenBank/DDBJ databases">
        <title>Single cell metagenomics reveals metabolic interactions within the superorganism composed of flagellate Streblomastix strix and complex community of Bacteroidetes bacteria on its surface.</title>
        <authorList>
            <person name="Treitli S.C."/>
            <person name="Kolisko M."/>
            <person name="Husnik F."/>
            <person name="Keeling P."/>
            <person name="Hampl V."/>
        </authorList>
    </citation>
    <scope>NUCLEOTIDE SEQUENCE [LARGE SCALE GENOMIC DNA]</scope>
    <source>
        <strain evidence="7">ST1C</strain>
    </source>
</reference>
<dbReference type="GO" id="GO:0000045">
    <property type="term" value="P:autophagosome assembly"/>
    <property type="evidence" value="ECO:0007669"/>
    <property type="project" value="TreeGrafter"/>
</dbReference>
<keyword evidence="5" id="KW-0175">Coiled coil</keyword>
<dbReference type="GO" id="GO:0005524">
    <property type="term" value="F:ATP binding"/>
    <property type="evidence" value="ECO:0007669"/>
    <property type="project" value="UniProtKB-KW"/>
</dbReference>
<dbReference type="GO" id="GO:0016020">
    <property type="term" value="C:membrane"/>
    <property type="evidence" value="ECO:0007669"/>
    <property type="project" value="TreeGrafter"/>
</dbReference>
<protein>
    <submittedName>
        <fullName evidence="7">Putative Serine/threonine-protein kinase ATG1a</fullName>
    </submittedName>
</protein>
<dbReference type="PANTHER" id="PTHR24348">
    <property type="entry name" value="SERINE/THREONINE-PROTEIN KINASE UNC-51-RELATED"/>
    <property type="match status" value="1"/>
</dbReference>
<feature type="non-terminal residue" evidence="7">
    <location>
        <position position="493"/>
    </location>
</feature>
<evidence type="ECO:0000313" key="8">
    <source>
        <dbReference type="Proteomes" id="UP000324800"/>
    </source>
</evidence>
<dbReference type="PANTHER" id="PTHR24348:SF22">
    <property type="entry name" value="NON-SPECIFIC SERINE_THREONINE PROTEIN KINASE"/>
    <property type="match status" value="1"/>
</dbReference>
<sequence length="493" mass="56917">MQSDQFNSGIYRQSDLELKTELYSQEQTEVGSQDDISSNSSQKFVSMDFDEIIRQQMLVPIRPLGRGAFGIVYLVYNHNLGLQANKITKKNKFNKKEWEAVENIRSIIQSNPFILNHFEQKEEESIQILYSSYSNMNTLDILAKNQNIQLPMNILRALMQQILEGMRLFHGTGQVHRDIKCDNILLHCPNGSGLVYAKISDFGFAKKEDLIHEQTYHAGTLPYMSPEQFQEKAFITQKVDIYATGITLYKLITHKFPVNERNFKEQGKKMAQLKCIDRPPEIKDDRLWDLLSKILEFDPSKRISAAEALKHPFFTSPEAIADISPEQHNLADQVKAAQNLSIFDLYDAHLQWTTNYDLNPLFIVPYSEILKLIPNNLDSEENPFLHQFSSQNYQQTPTLKQNIAEVKQIDNNDDNLYELTSVPLDKQSNSVYSPQSHIIKSSNWTQHFEASIEQLQAEKDLLEMDMSLEQIKEKLDKFESLSKLQLDIICAIL</sequence>
<dbReference type="EMBL" id="SNRW01003279">
    <property type="protein sequence ID" value="KAA6390266.1"/>
    <property type="molecule type" value="Genomic_DNA"/>
</dbReference>
<dbReference type="Gene3D" id="3.30.200.20">
    <property type="entry name" value="Phosphorylase Kinase, domain 1"/>
    <property type="match status" value="1"/>
</dbReference>
<evidence type="ECO:0000256" key="3">
    <source>
        <dbReference type="ARBA" id="ARBA00022777"/>
    </source>
</evidence>
<dbReference type="InterPro" id="IPR045269">
    <property type="entry name" value="Atg1-like"/>
</dbReference>
<dbReference type="GO" id="GO:0000407">
    <property type="term" value="C:phagophore assembly site"/>
    <property type="evidence" value="ECO:0007669"/>
    <property type="project" value="TreeGrafter"/>
</dbReference>
<dbReference type="SMART" id="SM00220">
    <property type="entry name" value="S_TKc"/>
    <property type="match status" value="1"/>
</dbReference>
<organism evidence="7 8">
    <name type="scientific">Streblomastix strix</name>
    <dbReference type="NCBI Taxonomy" id="222440"/>
    <lineage>
        <taxon>Eukaryota</taxon>
        <taxon>Metamonada</taxon>
        <taxon>Preaxostyla</taxon>
        <taxon>Oxymonadida</taxon>
        <taxon>Streblomastigidae</taxon>
        <taxon>Streblomastix</taxon>
    </lineage>
</organism>
<evidence type="ECO:0000259" key="6">
    <source>
        <dbReference type="PROSITE" id="PS50011"/>
    </source>
</evidence>
<feature type="domain" description="Protein kinase" evidence="6">
    <location>
        <begin position="58"/>
        <end position="314"/>
    </location>
</feature>
<dbReference type="GO" id="GO:0010506">
    <property type="term" value="P:regulation of autophagy"/>
    <property type="evidence" value="ECO:0007669"/>
    <property type="project" value="InterPro"/>
</dbReference>
<dbReference type="SUPFAM" id="SSF56112">
    <property type="entry name" value="Protein kinase-like (PK-like)"/>
    <property type="match status" value="1"/>
</dbReference>
<keyword evidence="4" id="KW-0067">ATP-binding</keyword>
<evidence type="ECO:0000256" key="2">
    <source>
        <dbReference type="ARBA" id="ARBA00022741"/>
    </source>
</evidence>
<accession>A0A5J4W6I4</accession>
<dbReference type="AlphaFoldDB" id="A0A5J4W6I4"/>
<proteinExistence type="predicted"/>
<name>A0A5J4W6I4_9EUKA</name>
<dbReference type="InterPro" id="IPR000719">
    <property type="entry name" value="Prot_kinase_dom"/>
</dbReference>
<feature type="coiled-coil region" evidence="5">
    <location>
        <begin position="445"/>
        <end position="472"/>
    </location>
</feature>
<keyword evidence="1" id="KW-0808">Transferase</keyword>